<dbReference type="Proteomes" id="UP000235392">
    <property type="component" value="Unassembled WGS sequence"/>
</dbReference>
<reference evidence="2 3" key="1">
    <citation type="submission" date="2017-11" db="EMBL/GenBank/DDBJ databases">
        <title>De novo assembly and phasing of dikaryotic genomes from two isolates of Puccinia coronata f. sp. avenae, the causal agent of oat crown rust.</title>
        <authorList>
            <person name="Miller M.E."/>
            <person name="Zhang Y."/>
            <person name="Omidvar V."/>
            <person name="Sperschneider J."/>
            <person name="Schwessinger B."/>
            <person name="Raley C."/>
            <person name="Palmer J.M."/>
            <person name="Garnica D."/>
            <person name="Upadhyaya N."/>
            <person name="Rathjen J."/>
            <person name="Taylor J.M."/>
            <person name="Park R.F."/>
            <person name="Dodds P.N."/>
            <person name="Hirsch C.D."/>
            <person name="Kianian S.F."/>
            <person name="Figueroa M."/>
        </authorList>
    </citation>
    <scope>NUCLEOTIDE SEQUENCE [LARGE SCALE GENOMIC DNA]</scope>
    <source>
        <strain evidence="2">12SD80</strain>
    </source>
</reference>
<feature type="region of interest" description="Disordered" evidence="1">
    <location>
        <begin position="234"/>
        <end position="262"/>
    </location>
</feature>
<proteinExistence type="predicted"/>
<dbReference type="AlphaFoldDB" id="A0A2N5RYC7"/>
<name>A0A2N5RYC7_9BASI</name>
<evidence type="ECO:0000256" key="1">
    <source>
        <dbReference type="SAM" id="MobiDB-lite"/>
    </source>
</evidence>
<feature type="compositionally biased region" description="Polar residues" evidence="1">
    <location>
        <begin position="249"/>
        <end position="261"/>
    </location>
</feature>
<protein>
    <submittedName>
        <fullName evidence="2">Uncharacterized protein</fullName>
    </submittedName>
</protein>
<gene>
    <name evidence="2" type="ORF">PCASD_26534</name>
</gene>
<dbReference type="EMBL" id="PGCI01001268">
    <property type="protein sequence ID" value="PLW05990.1"/>
    <property type="molecule type" value="Genomic_DNA"/>
</dbReference>
<accession>A0A2N5RYC7</accession>
<comment type="caution">
    <text evidence="2">The sequence shown here is derived from an EMBL/GenBank/DDBJ whole genome shotgun (WGS) entry which is preliminary data.</text>
</comment>
<organism evidence="2 3">
    <name type="scientific">Puccinia coronata f. sp. avenae</name>
    <dbReference type="NCBI Taxonomy" id="200324"/>
    <lineage>
        <taxon>Eukaryota</taxon>
        <taxon>Fungi</taxon>
        <taxon>Dikarya</taxon>
        <taxon>Basidiomycota</taxon>
        <taxon>Pucciniomycotina</taxon>
        <taxon>Pucciniomycetes</taxon>
        <taxon>Pucciniales</taxon>
        <taxon>Pucciniaceae</taxon>
        <taxon>Puccinia</taxon>
    </lineage>
</organism>
<evidence type="ECO:0000313" key="2">
    <source>
        <dbReference type="EMBL" id="PLW05990.1"/>
    </source>
</evidence>
<evidence type="ECO:0000313" key="3">
    <source>
        <dbReference type="Proteomes" id="UP000235392"/>
    </source>
</evidence>
<sequence length="557" mass="62127">MVKIKIKGCLNIAFICCIVRLAEQRLDLKLSLPSPEAELLPAADDHDQAALKDRILSPEIMRPSSMSCQNRPATASYVISGPSSGSSMLAPEQAGTHSRWTYWLPSAEKDAGMISTPIWPRPALGSSPASLSPPMNPHITKFAFLDPEAGERSSLPKKTPTWLSAKKCPMKASTSNALQQKCKKKGKGVYGLTPDPTLPSNGIQPMKTRLGENVYSNQPHDHDRLQSQVIQPMETTREENLRSSEPHGDNSTPANVNSSSPGMIMMTTAIDSKGTSRQSDATSILEALQLIERMKNKHATCRSSDYCRQKRRRRNPRLASYINRELPLQGEKDLSCRQALMAAIFDISVTLADGILFQYGYFASASSQHHLLPSLHLTHPESAASKARCRGNESARKYLRRMNKSVLTSTLLSIHLIIICPRDHWGDHGPVPIMRDHELIQEILQDLHSFYQDIITHGKYPDEHPSSHMWTARLKNLLQEKEIRGDMFSHTPTNKRGLVWHIVNQLVALKIARLGPAGSTNTAYVDRMIKQAVSKIIYFSKKEKKVMAQPIPNHIVI</sequence>
<feature type="compositionally biased region" description="Basic and acidic residues" evidence="1">
    <location>
        <begin position="235"/>
        <end position="248"/>
    </location>
</feature>